<protein>
    <recommendedName>
        <fullName evidence="2">Reverse transcriptase domain-containing protein</fullName>
    </recommendedName>
</protein>
<evidence type="ECO:0008006" key="2">
    <source>
        <dbReference type="Google" id="ProtNLM"/>
    </source>
</evidence>
<proteinExistence type="predicted"/>
<sequence length="76" mass="8255">ISSDVAELKDMVKALLLDKNNQSPAPTPSTTPAPVKAVELRCVTYGGAHSYQLPMDIRLKIDLENQSVCQIVNGFL</sequence>
<comment type="caution">
    <text evidence="1">The sequence shown here is derived from an EMBL/GenBank/DDBJ whole genome shotgun (WGS) entry which is preliminary data.</text>
</comment>
<accession>A0A699IUA1</accession>
<feature type="non-terminal residue" evidence="1">
    <location>
        <position position="1"/>
    </location>
</feature>
<name>A0A699IUA1_TANCI</name>
<dbReference type="EMBL" id="BKCJ010334246">
    <property type="protein sequence ID" value="GEZ86506.1"/>
    <property type="molecule type" value="Genomic_DNA"/>
</dbReference>
<dbReference type="AlphaFoldDB" id="A0A699IUA1"/>
<organism evidence="1">
    <name type="scientific">Tanacetum cinerariifolium</name>
    <name type="common">Dalmatian daisy</name>
    <name type="synonym">Chrysanthemum cinerariifolium</name>
    <dbReference type="NCBI Taxonomy" id="118510"/>
    <lineage>
        <taxon>Eukaryota</taxon>
        <taxon>Viridiplantae</taxon>
        <taxon>Streptophyta</taxon>
        <taxon>Embryophyta</taxon>
        <taxon>Tracheophyta</taxon>
        <taxon>Spermatophyta</taxon>
        <taxon>Magnoliopsida</taxon>
        <taxon>eudicotyledons</taxon>
        <taxon>Gunneridae</taxon>
        <taxon>Pentapetalae</taxon>
        <taxon>asterids</taxon>
        <taxon>campanulids</taxon>
        <taxon>Asterales</taxon>
        <taxon>Asteraceae</taxon>
        <taxon>Asteroideae</taxon>
        <taxon>Anthemideae</taxon>
        <taxon>Anthemidinae</taxon>
        <taxon>Tanacetum</taxon>
    </lineage>
</organism>
<gene>
    <name evidence="1" type="ORF">Tci_558479</name>
</gene>
<reference evidence="1" key="1">
    <citation type="journal article" date="2019" name="Sci. Rep.">
        <title>Draft genome of Tanacetum cinerariifolium, the natural source of mosquito coil.</title>
        <authorList>
            <person name="Yamashiro T."/>
            <person name="Shiraishi A."/>
            <person name="Satake H."/>
            <person name="Nakayama K."/>
        </authorList>
    </citation>
    <scope>NUCLEOTIDE SEQUENCE</scope>
</reference>
<evidence type="ECO:0000313" key="1">
    <source>
        <dbReference type="EMBL" id="GEZ86506.1"/>
    </source>
</evidence>